<keyword evidence="1" id="KW-1185">Reference proteome</keyword>
<evidence type="ECO:0000313" key="1">
    <source>
        <dbReference type="Proteomes" id="UP000887565"/>
    </source>
</evidence>
<sequence length="147" mass="15649">MNIGATSTWPLNVRILGLIKLQLKPYFAILGIPLLTGASACALTAKELLDGPMLQATPELSDDKLLETPIFGINIGKLPAMVTTSAPTEPPAAANLTISSTSINDFLKLTLDDISSLALIPIEESMPIQPIDMETEAYTATSYPHVD</sequence>
<proteinExistence type="predicted"/>
<evidence type="ECO:0000313" key="2">
    <source>
        <dbReference type="WBParaSite" id="nRc.2.0.1.t01290-RA"/>
    </source>
</evidence>
<name>A0A915HI74_ROMCU</name>
<dbReference type="Proteomes" id="UP000887565">
    <property type="component" value="Unplaced"/>
</dbReference>
<organism evidence="1 2">
    <name type="scientific">Romanomermis culicivorax</name>
    <name type="common">Nematode worm</name>
    <dbReference type="NCBI Taxonomy" id="13658"/>
    <lineage>
        <taxon>Eukaryota</taxon>
        <taxon>Metazoa</taxon>
        <taxon>Ecdysozoa</taxon>
        <taxon>Nematoda</taxon>
        <taxon>Enoplea</taxon>
        <taxon>Dorylaimia</taxon>
        <taxon>Mermithida</taxon>
        <taxon>Mermithoidea</taxon>
        <taxon>Mermithidae</taxon>
        <taxon>Romanomermis</taxon>
    </lineage>
</organism>
<dbReference type="AlphaFoldDB" id="A0A915HI74"/>
<reference evidence="2" key="1">
    <citation type="submission" date="2022-11" db="UniProtKB">
        <authorList>
            <consortium name="WormBaseParasite"/>
        </authorList>
    </citation>
    <scope>IDENTIFICATION</scope>
</reference>
<accession>A0A915HI74</accession>
<protein>
    <submittedName>
        <fullName evidence="2">Uncharacterized protein</fullName>
    </submittedName>
</protein>
<dbReference type="WBParaSite" id="nRc.2.0.1.t01290-RA">
    <property type="protein sequence ID" value="nRc.2.0.1.t01290-RA"/>
    <property type="gene ID" value="nRc.2.0.1.g01290"/>
</dbReference>